<proteinExistence type="inferred from homology"/>
<feature type="transmembrane region" description="Helical" evidence="6">
    <location>
        <begin position="210"/>
        <end position="228"/>
    </location>
</feature>
<dbReference type="HOGENOM" id="CLU_053225_2_0_9"/>
<organism evidence="8 9">
    <name type="scientific">Desulfosporosinus acidiphilus (strain DSM 22704 / JCM 16185 / SJ4)</name>
    <dbReference type="NCBI Taxonomy" id="646529"/>
    <lineage>
        <taxon>Bacteria</taxon>
        <taxon>Bacillati</taxon>
        <taxon>Bacillota</taxon>
        <taxon>Clostridia</taxon>
        <taxon>Eubacteriales</taxon>
        <taxon>Desulfitobacteriaceae</taxon>
        <taxon>Desulfosporosinus</taxon>
    </lineage>
</organism>
<dbReference type="InterPro" id="IPR051790">
    <property type="entry name" value="Cytochrome_c-biogenesis_DsbD"/>
</dbReference>
<evidence type="ECO:0000256" key="5">
    <source>
        <dbReference type="ARBA" id="ARBA00023136"/>
    </source>
</evidence>
<reference evidence="8 9" key="1">
    <citation type="journal article" date="2012" name="J. Bacteriol.">
        <title>Complete genome sequences of Desulfosporosinus orientis DSM765T, Desulfosporosinus youngiae DSM17734T, Desulfosporosinus meridiei DSM13257T, and Desulfosporosinus acidiphilus DSM22704T.</title>
        <authorList>
            <person name="Pester M."/>
            <person name="Brambilla E."/>
            <person name="Alazard D."/>
            <person name="Rattei T."/>
            <person name="Weinmaier T."/>
            <person name="Han J."/>
            <person name="Lucas S."/>
            <person name="Lapidus A."/>
            <person name="Cheng J.F."/>
            <person name="Goodwin L."/>
            <person name="Pitluck S."/>
            <person name="Peters L."/>
            <person name="Ovchinnikova G."/>
            <person name="Teshima H."/>
            <person name="Detter J.C."/>
            <person name="Han C.S."/>
            <person name="Tapia R."/>
            <person name="Land M.L."/>
            <person name="Hauser L."/>
            <person name="Kyrpides N.C."/>
            <person name="Ivanova N.N."/>
            <person name="Pagani I."/>
            <person name="Huntmann M."/>
            <person name="Wei C.L."/>
            <person name="Davenport K.W."/>
            <person name="Daligault H."/>
            <person name="Chain P.S."/>
            <person name="Chen A."/>
            <person name="Mavromatis K."/>
            <person name="Markowitz V."/>
            <person name="Szeto E."/>
            <person name="Mikhailova N."/>
            <person name="Pati A."/>
            <person name="Wagner M."/>
            <person name="Woyke T."/>
            <person name="Ollivier B."/>
            <person name="Klenk H.P."/>
            <person name="Spring S."/>
            <person name="Loy A."/>
        </authorList>
    </citation>
    <scope>NUCLEOTIDE SEQUENCE [LARGE SCALE GENOMIC DNA]</scope>
    <source>
        <strain evidence="9">DSM 22704 / JCM 16185 / SJ4</strain>
    </source>
</reference>
<evidence type="ECO:0000256" key="3">
    <source>
        <dbReference type="ARBA" id="ARBA00022692"/>
    </source>
</evidence>
<protein>
    <submittedName>
        <fullName evidence="8">Cytochrome c biogenesis protein</fullName>
    </submittedName>
</protein>
<feature type="transmembrane region" description="Helical" evidence="6">
    <location>
        <begin position="6"/>
        <end position="33"/>
    </location>
</feature>
<evidence type="ECO:0000256" key="1">
    <source>
        <dbReference type="ARBA" id="ARBA00004141"/>
    </source>
</evidence>
<keyword evidence="5 6" id="KW-0472">Membrane</keyword>
<name>I4DAG4_DESAJ</name>
<dbReference type="PANTHER" id="PTHR31272">
    <property type="entry name" value="CYTOCHROME C-TYPE BIOGENESIS PROTEIN HI_1454-RELATED"/>
    <property type="match status" value="1"/>
</dbReference>
<keyword evidence="3 6" id="KW-0812">Transmembrane</keyword>
<accession>I4DAG4</accession>
<feature type="transmembrane region" description="Helical" evidence="6">
    <location>
        <begin position="88"/>
        <end position="114"/>
    </location>
</feature>
<dbReference type="GO" id="GO:0016020">
    <property type="term" value="C:membrane"/>
    <property type="evidence" value="ECO:0007669"/>
    <property type="project" value="UniProtKB-SubCell"/>
</dbReference>
<dbReference type="STRING" id="646529.Desaci_3912"/>
<evidence type="ECO:0000256" key="6">
    <source>
        <dbReference type="SAM" id="Phobius"/>
    </source>
</evidence>
<dbReference type="Proteomes" id="UP000002892">
    <property type="component" value="Chromosome"/>
</dbReference>
<sequence>MTISLLAIAFAAGILSFLSPCIIPMLGVYFSLITGLSSDQLKETAMDALMHRRVVKNTLAFIGGFALVFTAAGAAAGELGAILSKWQFVLNILGGTVVLILALKLLGVFKLSFLAKLHWEPAFYEKLRNKAKHNAWSSFIVGLLFAVACSHCIGPTLYSILALAGTTQNPFSGMLVMFVFSLGLAIPYMIAGLSFNWIMKSLQKIRHWQFAVERLAGLLMLYISYVIYADKLTQLTGYLAKVLPRLPLGM</sequence>
<feature type="domain" description="Cytochrome C biogenesis protein transmembrane" evidence="7">
    <location>
        <begin position="5"/>
        <end position="227"/>
    </location>
</feature>
<feature type="transmembrane region" description="Helical" evidence="6">
    <location>
        <begin position="135"/>
        <end position="161"/>
    </location>
</feature>
<dbReference type="InterPro" id="IPR003834">
    <property type="entry name" value="Cyt_c_assmbl_TM_dom"/>
</dbReference>
<feature type="transmembrane region" description="Helical" evidence="6">
    <location>
        <begin position="54"/>
        <end position="76"/>
    </location>
</feature>
<keyword evidence="9" id="KW-1185">Reference proteome</keyword>
<dbReference type="RefSeq" id="WP_014828775.1">
    <property type="nucleotide sequence ID" value="NC_018068.1"/>
</dbReference>
<dbReference type="PANTHER" id="PTHR31272:SF4">
    <property type="entry name" value="CYTOCHROME C-TYPE BIOGENESIS PROTEIN HI_1454-RELATED"/>
    <property type="match status" value="1"/>
</dbReference>
<gene>
    <name evidence="8" type="ordered locus">Desaci_3912</name>
</gene>
<feature type="transmembrane region" description="Helical" evidence="6">
    <location>
        <begin position="173"/>
        <end position="198"/>
    </location>
</feature>
<dbReference type="Pfam" id="PF02683">
    <property type="entry name" value="DsbD_TM"/>
    <property type="match status" value="1"/>
</dbReference>
<comment type="subcellular location">
    <subcellularLocation>
        <location evidence="1">Membrane</location>
        <topology evidence="1">Multi-pass membrane protein</topology>
    </subcellularLocation>
</comment>
<evidence type="ECO:0000256" key="2">
    <source>
        <dbReference type="ARBA" id="ARBA00006143"/>
    </source>
</evidence>
<dbReference type="EMBL" id="CP003639">
    <property type="protein sequence ID" value="AFM42788.1"/>
    <property type="molecule type" value="Genomic_DNA"/>
</dbReference>
<evidence type="ECO:0000313" key="8">
    <source>
        <dbReference type="EMBL" id="AFM42788.1"/>
    </source>
</evidence>
<evidence type="ECO:0000313" key="9">
    <source>
        <dbReference type="Proteomes" id="UP000002892"/>
    </source>
</evidence>
<comment type="similarity">
    <text evidence="2">Belongs to the DsbD family.</text>
</comment>
<dbReference type="GO" id="GO:0017004">
    <property type="term" value="P:cytochrome complex assembly"/>
    <property type="evidence" value="ECO:0007669"/>
    <property type="project" value="InterPro"/>
</dbReference>
<evidence type="ECO:0000259" key="7">
    <source>
        <dbReference type="Pfam" id="PF02683"/>
    </source>
</evidence>
<keyword evidence="4 6" id="KW-1133">Transmembrane helix</keyword>
<dbReference type="KEGG" id="dai:Desaci_3912"/>
<dbReference type="AlphaFoldDB" id="I4DAG4"/>
<dbReference type="OrthoDB" id="9809733at2"/>
<dbReference type="eggNOG" id="COG0785">
    <property type="taxonomic scope" value="Bacteria"/>
</dbReference>
<evidence type="ECO:0000256" key="4">
    <source>
        <dbReference type="ARBA" id="ARBA00022989"/>
    </source>
</evidence>